<reference evidence="5 6" key="1">
    <citation type="submission" date="2020-08" db="EMBL/GenBank/DDBJ databases">
        <title>Genomic Encyclopedia of Type Strains, Phase IV (KMG-IV): sequencing the most valuable type-strain genomes for metagenomic binning, comparative biology and taxonomic classification.</title>
        <authorList>
            <person name="Goeker M."/>
        </authorList>
    </citation>
    <scope>NUCLEOTIDE SEQUENCE [LARGE SCALE GENOMIC DNA]</scope>
    <source>
        <strain evidence="5 6">DSM 45615</strain>
    </source>
</reference>
<evidence type="ECO:0000256" key="2">
    <source>
        <dbReference type="ARBA" id="ARBA00022729"/>
    </source>
</evidence>
<comment type="similarity">
    <text evidence="1">Belongs to the leucine-binding protein family.</text>
</comment>
<dbReference type="RefSeq" id="WP_185054189.1">
    <property type="nucleotide sequence ID" value="NZ_BAABIX010000012.1"/>
</dbReference>
<dbReference type="EMBL" id="JACHGN010000017">
    <property type="protein sequence ID" value="MBB5137256.1"/>
    <property type="molecule type" value="Genomic_DNA"/>
</dbReference>
<dbReference type="SUPFAM" id="SSF53822">
    <property type="entry name" value="Periplasmic binding protein-like I"/>
    <property type="match status" value="1"/>
</dbReference>
<organism evidence="5 6">
    <name type="scientific">Thermocatellispora tengchongensis</name>
    <dbReference type="NCBI Taxonomy" id="1073253"/>
    <lineage>
        <taxon>Bacteria</taxon>
        <taxon>Bacillati</taxon>
        <taxon>Actinomycetota</taxon>
        <taxon>Actinomycetes</taxon>
        <taxon>Streptosporangiales</taxon>
        <taxon>Streptosporangiaceae</taxon>
        <taxon>Thermocatellispora</taxon>
    </lineage>
</organism>
<dbReference type="CDD" id="cd06338">
    <property type="entry name" value="PBP1_ABC_ligand_binding-like"/>
    <property type="match status" value="1"/>
</dbReference>
<keyword evidence="6" id="KW-1185">Reference proteome</keyword>
<evidence type="ECO:0000256" key="3">
    <source>
        <dbReference type="SAM" id="SignalP"/>
    </source>
</evidence>
<feature type="domain" description="Leucine-binding protein" evidence="4">
    <location>
        <begin position="39"/>
        <end position="386"/>
    </location>
</feature>
<dbReference type="InterPro" id="IPR051010">
    <property type="entry name" value="BCAA_transport"/>
</dbReference>
<dbReference type="PANTHER" id="PTHR30483">
    <property type="entry name" value="LEUCINE-SPECIFIC-BINDING PROTEIN"/>
    <property type="match status" value="1"/>
</dbReference>
<evidence type="ECO:0000256" key="1">
    <source>
        <dbReference type="ARBA" id="ARBA00010062"/>
    </source>
</evidence>
<feature type="signal peptide" evidence="3">
    <location>
        <begin position="1"/>
        <end position="28"/>
    </location>
</feature>
<accession>A0A840PER8</accession>
<dbReference type="Pfam" id="PF13458">
    <property type="entry name" value="Peripla_BP_6"/>
    <property type="match status" value="1"/>
</dbReference>
<dbReference type="AlphaFoldDB" id="A0A840PER8"/>
<feature type="chain" id="PRO_5032600285" evidence="3">
    <location>
        <begin position="29"/>
        <end position="408"/>
    </location>
</feature>
<name>A0A840PER8_9ACTN</name>
<dbReference type="InterPro" id="IPR028082">
    <property type="entry name" value="Peripla_BP_I"/>
</dbReference>
<protein>
    <submittedName>
        <fullName evidence="5">Branched-chain amino acid transport system substrate-binding protein</fullName>
    </submittedName>
</protein>
<evidence type="ECO:0000313" key="5">
    <source>
        <dbReference type="EMBL" id="MBB5137256.1"/>
    </source>
</evidence>
<gene>
    <name evidence="5" type="ORF">HNP84_007008</name>
</gene>
<dbReference type="Gene3D" id="3.40.50.2300">
    <property type="match status" value="2"/>
</dbReference>
<dbReference type="Proteomes" id="UP000578449">
    <property type="component" value="Unassembled WGS sequence"/>
</dbReference>
<dbReference type="InterPro" id="IPR028081">
    <property type="entry name" value="Leu-bd"/>
</dbReference>
<comment type="caution">
    <text evidence="5">The sequence shown here is derived from an EMBL/GenBank/DDBJ whole genome shotgun (WGS) entry which is preliminary data.</text>
</comment>
<keyword evidence="2 3" id="KW-0732">Signal</keyword>
<sequence length="408" mass="43452">MPKWYTQAARRAVVAAVVLGTFPLSACAGGDAAEEPDGPIKIGGTLGLTGALAGPAGEYKAIYDMWAAQVNKAGGISGRKVEMIIKNDDSTPATAQTLYQSLLTTDQVDILLAPYSTYVGTPIVPLARSGGKILFNGGFPSEPLSDEAKGWMVGTYPYMESQYTRGVFEAVKSLPADRRPSRVGILTLNNPFTLAVRDGHKGENGAIRYAEDAGMEVVYNEEYSSDTTDFTSAINSAKAARVELFLVLGLPEDSVRILRAAHTQQFAPKLTCACGSQVSTLPTWPEVGAATEGVLGTTTAWPSQGFEGLDELAALSRSRGEEVIPAYAIVAYSTLQVVQQAIAGAGTTDQDRLREYIYSHTFDTAVGKIKFNPNGTVPYSQVIVQTIGGKTFPIWPADLADHDLAVSR</sequence>
<proteinExistence type="inferred from homology"/>
<evidence type="ECO:0000313" key="6">
    <source>
        <dbReference type="Proteomes" id="UP000578449"/>
    </source>
</evidence>
<evidence type="ECO:0000259" key="4">
    <source>
        <dbReference type="Pfam" id="PF13458"/>
    </source>
</evidence>
<dbReference type="PANTHER" id="PTHR30483:SF6">
    <property type="entry name" value="PERIPLASMIC BINDING PROTEIN OF ABC TRANSPORTER FOR NATURAL AMINO ACIDS"/>
    <property type="match status" value="1"/>
</dbReference>